<protein>
    <recommendedName>
        <fullName evidence="3">Wings apart-like protein C-terminal domain-containing protein</fullName>
    </recommendedName>
</protein>
<evidence type="ECO:0000313" key="5">
    <source>
        <dbReference type="Proteomes" id="UP001586593"/>
    </source>
</evidence>
<comment type="similarity">
    <text evidence="1">Belongs to the WAPL family.</text>
</comment>
<accession>A0ABR3X721</accession>
<proteinExistence type="inferred from homology"/>
<dbReference type="PANTHER" id="PTHR22100">
    <property type="entry name" value="WINGS APART-LIKE PROTEIN HOMOLOG"/>
    <property type="match status" value="1"/>
</dbReference>
<feature type="compositionally biased region" description="Low complexity" evidence="2">
    <location>
        <begin position="61"/>
        <end position="79"/>
    </location>
</feature>
<feature type="compositionally biased region" description="Low complexity" evidence="2">
    <location>
        <begin position="137"/>
        <end position="149"/>
    </location>
</feature>
<feature type="compositionally biased region" description="Low complexity" evidence="2">
    <location>
        <begin position="243"/>
        <end position="267"/>
    </location>
</feature>
<gene>
    <name evidence="4" type="ORF">VTK73DRAFT_2060</name>
</gene>
<dbReference type="InterPro" id="IPR039874">
    <property type="entry name" value="WAPL"/>
</dbReference>
<dbReference type="PANTHER" id="PTHR22100:SF13">
    <property type="entry name" value="WINGS APART-LIKE PROTEIN HOMOLOG"/>
    <property type="match status" value="1"/>
</dbReference>
<feature type="domain" description="Wings apart-like protein C-terminal" evidence="3">
    <location>
        <begin position="349"/>
        <end position="693"/>
    </location>
</feature>
<organism evidence="4 5">
    <name type="scientific">Phialemonium thermophilum</name>
    <dbReference type="NCBI Taxonomy" id="223376"/>
    <lineage>
        <taxon>Eukaryota</taxon>
        <taxon>Fungi</taxon>
        <taxon>Dikarya</taxon>
        <taxon>Ascomycota</taxon>
        <taxon>Pezizomycotina</taxon>
        <taxon>Sordariomycetes</taxon>
        <taxon>Sordariomycetidae</taxon>
        <taxon>Cephalothecales</taxon>
        <taxon>Cephalothecaceae</taxon>
        <taxon>Phialemonium</taxon>
    </lineage>
</organism>
<feature type="compositionally biased region" description="Basic and acidic residues" evidence="2">
    <location>
        <begin position="34"/>
        <end position="45"/>
    </location>
</feature>
<feature type="compositionally biased region" description="Basic residues" evidence="2">
    <location>
        <begin position="12"/>
        <end position="24"/>
    </location>
</feature>
<comment type="caution">
    <text evidence="4">The sequence shown here is derived from an EMBL/GenBank/DDBJ whole genome shotgun (WGS) entry which is preliminary data.</text>
</comment>
<keyword evidence="5" id="KW-1185">Reference proteome</keyword>
<evidence type="ECO:0000313" key="4">
    <source>
        <dbReference type="EMBL" id="KAL1871452.1"/>
    </source>
</evidence>
<dbReference type="InterPro" id="IPR011989">
    <property type="entry name" value="ARM-like"/>
</dbReference>
<sequence length="816" mass="88816">MTTTSDFGFPQPKKRLTKYGRSSRKNTPTLTPELSRDGARQHLARDVQVTSPTEPVDRGARPALRPQSPAAPSLASAQPVDSKKLLVSGAPAVGGSKTQKSPGAKRKMATNPSAAPKSQAAYHDSVYSPPSSPPTEPTTHMPTLPPTSSALLEPRSAPAKRQKRTVKDTIVRGERPLPLQATVEAHHRPTASAQPRTPNRPQTPRPAESSAQPPRRRKRLIDDLVAQVAESSGDEDASAQATDSHLSVSHSPSQLLSSSPAQPLADAPKPHALTRQVSMPKKPGPRFTYSQERTMLAEDPILDTAGLNAHDGETEKVPFSALESMIKTSTLDPFSFLDEDDDTANAGAVRSLHELRQAGANSRFADEMDDILDRVGSPGAQASSLRRGALLELAQKIGDKSFSLQFRNHSGSEALFRGLDQESDLVAAFAIAAILTSLLSTSNTPHIIRHLQSQGVASLLAHLLEESSDIIVVSKERKRNVSKIGQSALHSIKQLVLQLPVWKPLSPSTLSPRTLALKALELLLRQRSGPEIDGAVFSTAVTDVLFSVLSDFANPARWDFPNRPESVDFCLTLQVLEIHSVSAVQSELGPRWTTRYLPIVADILEAVLRRPTDKYDELEDLALRLTLNTSNDNPDASAMFVHRTVLRDLAETACRTFQVVLGSIKDGAFLPKVCHSLIMMLGVLVNFCKHYNAAARSLFEGGEEVSSSPVDGLIRVFLDYHSTTSDADSIEKSQLNVAFGYLSAVLGFLCLHRPIRERFVSMCSKHSLEPLLDSLREFAVYFKLAAHDMADHPESISHAAHAEQLEGLVDRLRSEI</sequence>
<dbReference type="InterPro" id="IPR022771">
    <property type="entry name" value="WAPL_C"/>
</dbReference>
<name>A0ABR3X721_9PEZI</name>
<reference evidence="4 5" key="1">
    <citation type="journal article" date="2024" name="Commun. Biol.">
        <title>Comparative genomic analysis of thermophilic fungi reveals convergent evolutionary adaptations and gene losses.</title>
        <authorList>
            <person name="Steindorff A.S."/>
            <person name="Aguilar-Pontes M.V."/>
            <person name="Robinson A.J."/>
            <person name="Andreopoulos B."/>
            <person name="LaButti K."/>
            <person name="Kuo A."/>
            <person name="Mondo S."/>
            <person name="Riley R."/>
            <person name="Otillar R."/>
            <person name="Haridas S."/>
            <person name="Lipzen A."/>
            <person name="Grimwood J."/>
            <person name="Schmutz J."/>
            <person name="Clum A."/>
            <person name="Reid I.D."/>
            <person name="Moisan M.C."/>
            <person name="Butler G."/>
            <person name="Nguyen T.T.M."/>
            <person name="Dewar K."/>
            <person name="Conant G."/>
            <person name="Drula E."/>
            <person name="Henrissat B."/>
            <person name="Hansel C."/>
            <person name="Singer S."/>
            <person name="Hutchinson M.I."/>
            <person name="de Vries R.P."/>
            <person name="Natvig D.O."/>
            <person name="Powell A.J."/>
            <person name="Tsang A."/>
            <person name="Grigoriev I.V."/>
        </authorList>
    </citation>
    <scope>NUCLEOTIDE SEQUENCE [LARGE SCALE GENOMIC DNA]</scope>
    <source>
        <strain evidence="4 5">ATCC 24622</strain>
    </source>
</reference>
<dbReference type="Gene3D" id="1.25.10.10">
    <property type="entry name" value="Leucine-rich Repeat Variant"/>
    <property type="match status" value="2"/>
</dbReference>
<evidence type="ECO:0000256" key="1">
    <source>
        <dbReference type="ARBA" id="ARBA00006854"/>
    </source>
</evidence>
<dbReference type="Pfam" id="PF07814">
    <property type="entry name" value="WAPL"/>
    <property type="match status" value="1"/>
</dbReference>
<evidence type="ECO:0000259" key="3">
    <source>
        <dbReference type="Pfam" id="PF07814"/>
    </source>
</evidence>
<feature type="compositionally biased region" description="Basic and acidic residues" evidence="2">
    <location>
        <begin position="165"/>
        <end position="175"/>
    </location>
</feature>
<evidence type="ECO:0000256" key="2">
    <source>
        <dbReference type="SAM" id="MobiDB-lite"/>
    </source>
</evidence>
<feature type="compositionally biased region" description="Low complexity" evidence="2">
    <location>
        <begin position="194"/>
        <end position="206"/>
    </location>
</feature>
<dbReference type="Proteomes" id="UP001586593">
    <property type="component" value="Unassembled WGS sequence"/>
</dbReference>
<feature type="region of interest" description="Disordered" evidence="2">
    <location>
        <begin position="1"/>
        <end position="284"/>
    </location>
</feature>
<dbReference type="EMBL" id="JAZHXJ010000155">
    <property type="protein sequence ID" value="KAL1871452.1"/>
    <property type="molecule type" value="Genomic_DNA"/>
</dbReference>